<keyword evidence="7" id="KW-1185">Reference proteome</keyword>
<comment type="similarity">
    <text evidence="1">Belongs to the sigma-70 factor family. ECF subfamily.</text>
</comment>
<dbReference type="CDD" id="cd06171">
    <property type="entry name" value="Sigma70_r4"/>
    <property type="match status" value="1"/>
</dbReference>
<proteinExistence type="inferred from homology"/>
<dbReference type="NCBIfam" id="TIGR02937">
    <property type="entry name" value="sigma70-ECF"/>
    <property type="match status" value="1"/>
</dbReference>
<dbReference type="InterPro" id="IPR007630">
    <property type="entry name" value="RNA_pol_sigma70_r4"/>
</dbReference>
<dbReference type="InterPro" id="IPR039425">
    <property type="entry name" value="RNA_pol_sigma-70-like"/>
</dbReference>
<dbReference type="eggNOG" id="COG1595">
    <property type="taxonomic scope" value="Bacteria"/>
</dbReference>
<dbReference type="Proteomes" id="UP000001116">
    <property type="component" value="Chromosome"/>
</dbReference>
<dbReference type="Gene3D" id="1.20.140.160">
    <property type="match status" value="1"/>
</dbReference>
<keyword evidence="4" id="KW-0804">Transcription</keyword>
<organism evidence="6 7">
    <name type="scientific">Kineococcus radiotolerans (strain ATCC BAA-149 / DSM 14245 / SRS30216)</name>
    <dbReference type="NCBI Taxonomy" id="266940"/>
    <lineage>
        <taxon>Bacteria</taxon>
        <taxon>Bacillati</taxon>
        <taxon>Actinomycetota</taxon>
        <taxon>Actinomycetes</taxon>
        <taxon>Kineosporiales</taxon>
        <taxon>Kineosporiaceae</taxon>
        <taxon>Kineococcus</taxon>
    </lineage>
</organism>
<evidence type="ECO:0000313" key="6">
    <source>
        <dbReference type="EMBL" id="ABS03183.1"/>
    </source>
</evidence>
<evidence type="ECO:0000256" key="4">
    <source>
        <dbReference type="ARBA" id="ARBA00023163"/>
    </source>
</evidence>
<keyword evidence="2" id="KW-0805">Transcription regulation</keyword>
<dbReference type="PANTHER" id="PTHR43133">
    <property type="entry name" value="RNA POLYMERASE ECF-TYPE SIGMA FACTO"/>
    <property type="match status" value="1"/>
</dbReference>
<dbReference type="STRING" id="266940.Krad_1697"/>
<dbReference type="InterPro" id="IPR013324">
    <property type="entry name" value="RNA_pol_sigma_r3/r4-like"/>
</dbReference>
<accession>A6W8P4</accession>
<dbReference type="GO" id="GO:0006352">
    <property type="term" value="P:DNA-templated transcription initiation"/>
    <property type="evidence" value="ECO:0007669"/>
    <property type="project" value="InterPro"/>
</dbReference>
<dbReference type="EMBL" id="CP000750">
    <property type="protein sequence ID" value="ABS03183.1"/>
    <property type="molecule type" value="Genomic_DNA"/>
</dbReference>
<keyword evidence="3" id="KW-0731">Sigma factor</keyword>
<dbReference type="InterPro" id="IPR013325">
    <property type="entry name" value="RNA_pol_sigma_r2"/>
</dbReference>
<dbReference type="InterPro" id="IPR014284">
    <property type="entry name" value="RNA_pol_sigma-70_dom"/>
</dbReference>
<evidence type="ECO:0000256" key="1">
    <source>
        <dbReference type="ARBA" id="ARBA00010641"/>
    </source>
</evidence>
<protein>
    <submittedName>
        <fullName evidence="6">RNA polymerase, sigma-24 subunit, ECF subfamily</fullName>
    </submittedName>
</protein>
<name>A6W8P4_KINRD</name>
<dbReference type="Gene3D" id="1.10.1740.10">
    <property type="match status" value="1"/>
</dbReference>
<gene>
    <name evidence="6" type="ordered locus">Krad_1697</name>
</gene>
<dbReference type="SUPFAM" id="SSF88946">
    <property type="entry name" value="Sigma2 domain of RNA polymerase sigma factors"/>
    <property type="match status" value="1"/>
</dbReference>
<dbReference type="GO" id="GO:0016987">
    <property type="term" value="F:sigma factor activity"/>
    <property type="evidence" value="ECO:0007669"/>
    <property type="project" value="UniProtKB-KW"/>
</dbReference>
<dbReference type="SUPFAM" id="SSF88659">
    <property type="entry name" value="Sigma3 and sigma4 domains of RNA polymerase sigma factors"/>
    <property type="match status" value="1"/>
</dbReference>
<dbReference type="KEGG" id="kra:Krad_1697"/>
<sequence>MSPRTADQDVTAFVERHWSLALWVARRRAAQAGWRGDLDEVESDAFLGLWNAARAWRGAGSSAAWVRRHVETTITDGLRSRYGRVGYNGKLALTMATVSLDEPIGHRHRSCTPVTRGDITPDPHDHVGHIIARVDLARAMAGLTHHQRLAVAAYYWGDATLVEIADKLGVGESAVSQLLTRARRALHAALTAPPAPGAAPRCPPSAAPPARPIVTCRHCGATFHPARRDARYCSNAHRTAAHRARQANVQGPHLRRLRRWGPFAVAASWVRYAVGAPPVPWLAQGLPRHATGRGAPNGLVDPSRGPGEEDGVGVLAGAGGAERESCPVGGPDEVVGVGVDESVLWCPTRDGRIPDAPVTAVVCRLVPLVHLVGNLRAVG</sequence>
<feature type="domain" description="RNA polymerase sigma-70 region 4" evidence="5">
    <location>
        <begin position="139"/>
        <end position="186"/>
    </location>
</feature>
<dbReference type="AlphaFoldDB" id="A6W8P4"/>
<dbReference type="PANTHER" id="PTHR43133:SF51">
    <property type="entry name" value="RNA POLYMERASE SIGMA FACTOR"/>
    <property type="match status" value="1"/>
</dbReference>
<evidence type="ECO:0000259" key="5">
    <source>
        <dbReference type="Pfam" id="PF04545"/>
    </source>
</evidence>
<evidence type="ECO:0000256" key="3">
    <source>
        <dbReference type="ARBA" id="ARBA00023082"/>
    </source>
</evidence>
<evidence type="ECO:0000256" key="2">
    <source>
        <dbReference type="ARBA" id="ARBA00023015"/>
    </source>
</evidence>
<evidence type="ECO:0000313" key="7">
    <source>
        <dbReference type="Proteomes" id="UP000001116"/>
    </source>
</evidence>
<dbReference type="HOGENOM" id="CLU_729157_0_0_11"/>
<dbReference type="Pfam" id="PF04545">
    <property type="entry name" value="Sigma70_r4"/>
    <property type="match status" value="1"/>
</dbReference>
<reference evidence="7" key="1">
    <citation type="journal article" date="2008" name="PLoS ONE">
        <title>Survival in nuclear waste, extreme resistance, and potential applications gleaned from the genome sequence of Kineococcus radiotolerans SRS30216.</title>
        <authorList>
            <person name="Bagwell C.E."/>
            <person name="Bhat S."/>
            <person name="Hawkins G.M."/>
            <person name="Smith B.W."/>
            <person name="Biswas T."/>
            <person name="Hoover T.R."/>
            <person name="Saunders E."/>
            <person name="Han C.S."/>
            <person name="Tsodikov O.V."/>
            <person name="Shimkets L.J."/>
        </authorList>
    </citation>
    <scope>NUCLEOTIDE SEQUENCE [LARGE SCALE GENOMIC DNA]</scope>
    <source>
        <strain evidence="7">ATCC BAA-149 / DSM 14245 / SRS30216</strain>
    </source>
</reference>